<dbReference type="Pfam" id="PF00067">
    <property type="entry name" value="p450"/>
    <property type="match status" value="1"/>
</dbReference>
<dbReference type="SUPFAM" id="SSF48264">
    <property type="entry name" value="Cytochrome P450"/>
    <property type="match status" value="1"/>
</dbReference>
<evidence type="ECO:0000256" key="7">
    <source>
        <dbReference type="SAM" id="Phobius"/>
    </source>
</evidence>
<keyword evidence="5 6" id="KW-0349">Heme</keyword>
<protein>
    <submittedName>
        <fullName evidence="8">Cytochrome P450</fullName>
    </submittedName>
</protein>
<dbReference type="Gene3D" id="1.10.630.10">
    <property type="entry name" value="Cytochrome P450"/>
    <property type="match status" value="1"/>
</dbReference>
<keyword evidence="7" id="KW-1133">Transmembrane helix</keyword>
<dbReference type="GO" id="GO:0016705">
    <property type="term" value="F:oxidoreductase activity, acting on paired donors, with incorporation or reduction of molecular oxygen"/>
    <property type="evidence" value="ECO:0007669"/>
    <property type="project" value="InterPro"/>
</dbReference>
<dbReference type="PROSITE" id="PS00086">
    <property type="entry name" value="CYTOCHROME_P450"/>
    <property type="match status" value="1"/>
</dbReference>
<feature type="transmembrane region" description="Helical" evidence="7">
    <location>
        <begin position="31"/>
        <end position="52"/>
    </location>
</feature>
<dbReference type="AlphaFoldDB" id="A0A3N4HBE5"/>
<dbReference type="PRINTS" id="PR00385">
    <property type="entry name" value="P450"/>
</dbReference>
<reference evidence="8 9" key="1">
    <citation type="journal article" date="2018" name="Nat. Ecol. Evol.">
        <title>Pezizomycetes genomes reveal the molecular basis of ectomycorrhizal truffle lifestyle.</title>
        <authorList>
            <person name="Murat C."/>
            <person name="Payen T."/>
            <person name="Noel B."/>
            <person name="Kuo A."/>
            <person name="Morin E."/>
            <person name="Chen J."/>
            <person name="Kohler A."/>
            <person name="Krizsan K."/>
            <person name="Balestrini R."/>
            <person name="Da Silva C."/>
            <person name="Montanini B."/>
            <person name="Hainaut M."/>
            <person name="Levati E."/>
            <person name="Barry K.W."/>
            <person name="Belfiori B."/>
            <person name="Cichocki N."/>
            <person name="Clum A."/>
            <person name="Dockter R.B."/>
            <person name="Fauchery L."/>
            <person name="Guy J."/>
            <person name="Iotti M."/>
            <person name="Le Tacon F."/>
            <person name="Lindquist E.A."/>
            <person name="Lipzen A."/>
            <person name="Malagnac F."/>
            <person name="Mello A."/>
            <person name="Molinier V."/>
            <person name="Miyauchi S."/>
            <person name="Poulain J."/>
            <person name="Riccioni C."/>
            <person name="Rubini A."/>
            <person name="Sitrit Y."/>
            <person name="Splivallo R."/>
            <person name="Traeger S."/>
            <person name="Wang M."/>
            <person name="Zifcakova L."/>
            <person name="Wipf D."/>
            <person name="Zambonelli A."/>
            <person name="Paolocci F."/>
            <person name="Nowrousian M."/>
            <person name="Ottonello S."/>
            <person name="Baldrian P."/>
            <person name="Spatafora J.W."/>
            <person name="Henrissat B."/>
            <person name="Nagy L.G."/>
            <person name="Aury J.M."/>
            <person name="Wincker P."/>
            <person name="Grigoriev I.V."/>
            <person name="Bonfante P."/>
            <person name="Martin F.M."/>
        </authorList>
    </citation>
    <scope>NUCLEOTIDE SEQUENCE [LARGE SCALE GENOMIC DNA]</scope>
    <source>
        <strain evidence="8 9">RN42</strain>
    </source>
</reference>
<dbReference type="PANTHER" id="PTHR24305:SF166">
    <property type="entry name" value="CYTOCHROME P450 12A4, MITOCHONDRIAL-RELATED"/>
    <property type="match status" value="1"/>
</dbReference>
<keyword evidence="6" id="KW-0503">Monooxygenase</keyword>
<keyword evidence="3 5" id="KW-0479">Metal-binding</keyword>
<evidence type="ECO:0000256" key="3">
    <source>
        <dbReference type="ARBA" id="ARBA00022723"/>
    </source>
</evidence>
<dbReference type="Proteomes" id="UP000275078">
    <property type="component" value="Unassembled WGS sequence"/>
</dbReference>
<sequence length="547" mass="61957">MERYIDLKQPMATYPSQLYTHITQTYTNKQIFLAVFAIFLAYKVTDTIYVAFFGPLSKIPGPFILKFTEMPDVIGNLRGRAHESRIAYHLKYGDVVRIGPNTLSFGGADQVKQIMINLDLPKGTVYKLFRPAGGRVNLFSETDKAAAKVRRRLMANGFSVSYLKNVHPLILKVVETFCDVVDERIEKDGKDGEVVMDLYHPLSLFAADVIGESAFGSSFDLLTNSDNETEFANMIGANFRKAVVGSVFPFIKYIGFNNYEPLIDEYLQRGLQKRQLAGGKRNDLWQYYMDTSEANPKEFDAVSMNMELHLLVMAGGDTTSRALIFLIRLLVDHPEHLRTLENEITNAIYPNKIPIPASDIKALPVMKDDELSKLSFLDACIHETLRLFGPIQNGFVRIADKDCNIMGTYVPTGTNVVANGHVTHLDPKIYPNPNKWDPTRWLPQPPDSLYPDNLHQLSKHHFYPFSAGSRNCIGKAFAMTEMRFAMVMFLARFTLGDVVEGQSWDFTNFITLHFTDNRYLVRVKRRFRESGKSVDGEQAVVMPKVLG</sequence>
<keyword evidence="7" id="KW-0472">Membrane</keyword>
<dbReference type="PRINTS" id="PR00463">
    <property type="entry name" value="EP450I"/>
</dbReference>
<dbReference type="PANTHER" id="PTHR24305">
    <property type="entry name" value="CYTOCHROME P450"/>
    <property type="match status" value="1"/>
</dbReference>
<keyword evidence="9" id="KW-1185">Reference proteome</keyword>
<evidence type="ECO:0000256" key="2">
    <source>
        <dbReference type="ARBA" id="ARBA00010617"/>
    </source>
</evidence>
<dbReference type="InterPro" id="IPR017972">
    <property type="entry name" value="Cyt_P450_CS"/>
</dbReference>
<evidence type="ECO:0000313" key="9">
    <source>
        <dbReference type="Proteomes" id="UP000275078"/>
    </source>
</evidence>
<comment type="similarity">
    <text evidence="2 6">Belongs to the cytochrome P450 family.</text>
</comment>
<comment type="cofactor">
    <cofactor evidence="1 5">
        <name>heme</name>
        <dbReference type="ChEBI" id="CHEBI:30413"/>
    </cofactor>
</comment>
<dbReference type="GO" id="GO:0004497">
    <property type="term" value="F:monooxygenase activity"/>
    <property type="evidence" value="ECO:0007669"/>
    <property type="project" value="UniProtKB-KW"/>
</dbReference>
<dbReference type="InterPro" id="IPR001128">
    <property type="entry name" value="Cyt_P450"/>
</dbReference>
<dbReference type="GO" id="GO:0020037">
    <property type="term" value="F:heme binding"/>
    <property type="evidence" value="ECO:0007669"/>
    <property type="project" value="InterPro"/>
</dbReference>
<keyword evidence="6" id="KW-0560">Oxidoreductase</keyword>
<evidence type="ECO:0000256" key="4">
    <source>
        <dbReference type="ARBA" id="ARBA00023004"/>
    </source>
</evidence>
<gene>
    <name evidence="8" type="ORF">BJ508DRAFT_335701</name>
</gene>
<evidence type="ECO:0000313" key="8">
    <source>
        <dbReference type="EMBL" id="RPA71782.1"/>
    </source>
</evidence>
<name>A0A3N4HBE5_ASCIM</name>
<dbReference type="InterPro" id="IPR036396">
    <property type="entry name" value="Cyt_P450_sf"/>
</dbReference>
<evidence type="ECO:0000256" key="6">
    <source>
        <dbReference type="RuleBase" id="RU000461"/>
    </source>
</evidence>
<dbReference type="OrthoDB" id="1470350at2759"/>
<dbReference type="EMBL" id="ML119900">
    <property type="protein sequence ID" value="RPA71782.1"/>
    <property type="molecule type" value="Genomic_DNA"/>
</dbReference>
<evidence type="ECO:0000256" key="1">
    <source>
        <dbReference type="ARBA" id="ARBA00001971"/>
    </source>
</evidence>
<dbReference type="GO" id="GO:0005506">
    <property type="term" value="F:iron ion binding"/>
    <property type="evidence" value="ECO:0007669"/>
    <property type="project" value="InterPro"/>
</dbReference>
<feature type="binding site" description="axial binding residue" evidence="5">
    <location>
        <position position="472"/>
    </location>
    <ligand>
        <name>heme</name>
        <dbReference type="ChEBI" id="CHEBI:30413"/>
    </ligand>
    <ligandPart>
        <name>Fe</name>
        <dbReference type="ChEBI" id="CHEBI:18248"/>
    </ligandPart>
</feature>
<dbReference type="InterPro" id="IPR002401">
    <property type="entry name" value="Cyt_P450_E_grp-I"/>
</dbReference>
<accession>A0A3N4HBE5</accession>
<dbReference type="STRING" id="1160509.A0A3N4HBE5"/>
<dbReference type="InterPro" id="IPR050121">
    <property type="entry name" value="Cytochrome_P450_monoxygenase"/>
</dbReference>
<organism evidence="8 9">
    <name type="scientific">Ascobolus immersus RN42</name>
    <dbReference type="NCBI Taxonomy" id="1160509"/>
    <lineage>
        <taxon>Eukaryota</taxon>
        <taxon>Fungi</taxon>
        <taxon>Dikarya</taxon>
        <taxon>Ascomycota</taxon>
        <taxon>Pezizomycotina</taxon>
        <taxon>Pezizomycetes</taxon>
        <taxon>Pezizales</taxon>
        <taxon>Ascobolaceae</taxon>
        <taxon>Ascobolus</taxon>
    </lineage>
</organism>
<proteinExistence type="inferred from homology"/>
<evidence type="ECO:0000256" key="5">
    <source>
        <dbReference type="PIRSR" id="PIRSR602401-1"/>
    </source>
</evidence>
<keyword evidence="7" id="KW-0812">Transmembrane</keyword>
<keyword evidence="4 5" id="KW-0408">Iron</keyword>